<dbReference type="InterPro" id="IPR028325">
    <property type="entry name" value="VG_K_chnl"/>
</dbReference>
<feature type="compositionally biased region" description="Basic and acidic residues" evidence="12">
    <location>
        <begin position="1428"/>
        <end position="1444"/>
    </location>
</feature>
<dbReference type="PANTHER" id="PTHR11537:SF182">
    <property type="entry name" value="POTASSIUM VOLTAGE-GATED CHANNEL SUBFAMILY D MEMBER 3"/>
    <property type="match status" value="1"/>
</dbReference>
<evidence type="ECO:0000256" key="5">
    <source>
        <dbReference type="ARBA" id="ARBA00022826"/>
    </source>
</evidence>
<keyword evidence="9" id="KW-0406">Ion transport</keyword>
<dbReference type="InterPro" id="IPR000210">
    <property type="entry name" value="BTB/POZ_dom"/>
</dbReference>
<dbReference type="InterPro" id="IPR021645">
    <property type="entry name" value="Shal-type_N"/>
</dbReference>
<accession>A0A315VZ87</accession>
<dbReference type="FunFam" id="3.30.710.10:FF:000004">
    <property type="entry name" value="Potassium voltage-gated channel subfamily D member 3"/>
    <property type="match status" value="1"/>
</dbReference>
<dbReference type="SMART" id="SM00225">
    <property type="entry name" value="BTB"/>
    <property type="match status" value="1"/>
</dbReference>
<dbReference type="Proteomes" id="UP000250572">
    <property type="component" value="Unassembled WGS sequence"/>
</dbReference>
<keyword evidence="2" id="KW-0813">Transport</keyword>
<dbReference type="GO" id="GO:0005250">
    <property type="term" value="F:A-type (transient outward) potassium channel activity"/>
    <property type="evidence" value="ECO:0007669"/>
    <property type="project" value="TreeGrafter"/>
</dbReference>
<feature type="transmembrane region" description="Helical" evidence="13">
    <location>
        <begin position="721"/>
        <end position="741"/>
    </location>
</feature>
<dbReference type="InterPro" id="IPR005821">
    <property type="entry name" value="Ion_trans_dom"/>
</dbReference>
<evidence type="ECO:0000256" key="10">
    <source>
        <dbReference type="ARBA" id="ARBA00023136"/>
    </source>
</evidence>
<dbReference type="GO" id="GO:0045211">
    <property type="term" value="C:postsynaptic membrane"/>
    <property type="evidence" value="ECO:0007669"/>
    <property type="project" value="TreeGrafter"/>
</dbReference>
<keyword evidence="11" id="KW-0407">Ion channel</keyword>
<feature type="transmembrane region" description="Helical" evidence="13">
    <location>
        <begin position="820"/>
        <end position="841"/>
    </location>
</feature>
<keyword evidence="4 13" id="KW-0812">Transmembrane</keyword>
<feature type="region of interest" description="Disordered" evidence="12">
    <location>
        <begin position="1491"/>
        <end position="1537"/>
    </location>
</feature>
<dbReference type="InterPro" id="IPR024587">
    <property type="entry name" value="K_chnl_volt-dep_Kv4_C"/>
</dbReference>
<feature type="compositionally biased region" description="Polar residues" evidence="12">
    <location>
        <begin position="1491"/>
        <end position="1507"/>
    </location>
</feature>
<feature type="region of interest" description="Disordered" evidence="12">
    <location>
        <begin position="1422"/>
        <end position="1449"/>
    </location>
</feature>
<evidence type="ECO:0000256" key="13">
    <source>
        <dbReference type="SAM" id="Phobius"/>
    </source>
</evidence>
<evidence type="ECO:0000259" key="14">
    <source>
        <dbReference type="SMART" id="SM00225"/>
    </source>
</evidence>
<dbReference type="InterPro" id="IPR003968">
    <property type="entry name" value="K_chnl_volt-dep_Kv"/>
</dbReference>
<dbReference type="InterPro" id="IPR003131">
    <property type="entry name" value="T1-type_BTB"/>
</dbReference>
<evidence type="ECO:0000256" key="9">
    <source>
        <dbReference type="ARBA" id="ARBA00023065"/>
    </source>
</evidence>
<evidence type="ECO:0000256" key="4">
    <source>
        <dbReference type="ARBA" id="ARBA00022692"/>
    </source>
</evidence>
<dbReference type="Pfam" id="PF11601">
    <property type="entry name" value="Shal-type"/>
    <property type="match status" value="1"/>
</dbReference>
<keyword evidence="8 13" id="KW-1133">Transmembrane helix</keyword>
<dbReference type="InterPro" id="IPR003975">
    <property type="entry name" value="K_chnl_volt-dep_Kv4"/>
</dbReference>
<dbReference type="Pfam" id="PF00520">
    <property type="entry name" value="Ion_trans"/>
    <property type="match status" value="2"/>
</dbReference>
<evidence type="ECO:0000256" key="2">
    <source>
        <dbReference type="ARBA" id="ARBA00022448"/>
    </source>
</evidence>
<dbReference type="InterPro" id="IPR027359">
    <property type="entry name" value="Volt_channel_dom_sf"/>
</dbReference>
<dbReference type="PANTHER" id="PTHR11537">
    <property type="entry name" value="VOLTAGE-GATED POTASSIUM CHANNEL"/>
    <property type="match status" value="1"/>
</dbReference>
<sequence length="1759" mass="197375">MRKRSGFQLLSFRIKLSHLPLRLDLQLGHPVLLVLKNLLELLEGAGLFLQQHMELRNLLCLLLSLAAGLLELQRQTGGELLLLGQRLLHLAHHLCLFLLQPLHRCMLHLQLEKSNRNNKDVVGTPSRFLDIALFLLLQSGGHLNSDTDNQRIWAHRPAMRMCLGLPDCGLALCGFFVPLQGQEWIAEVILPIAVLDKLISVLGLRTHNKYIGLIIMTGCAFLYDRAQQANPVGCQALLPARQLMTNAPYSKSWENMMPALQHTTAITLVPVISMFVGLKDLYIKLTNFYDGKGEGIGQRPLLSQSAKRKEKFVYWSLVMSLSVPCLQTLDILVGSTLPCPLFESRLTGKGEGKGGRHAANVDGSGYPTHDSRVENSRPPNHIIISGDMQVHQRHWDDCPPILSNGPPLYKKLGSQTYPAQKGRERWEEREEGRSSSSSVSSYHSSRKAKVTRSSRRIPLIVFPPASWKLIENDCDGEDAEVKLVVKVFDLLPPAPRAETIMAAGVAAWLPFARAAAIGWMPVANLPMPIAPTEKNNRQDELIVLNVSGRRFQTWRNTLDRYPDTLLGSSEKEFFYNEDTKEYFFDRDPDVFRSVLNFYRTGKLHYPRYECISSYDDELAFFGIIPEIIGDCCYEEYKDRKRENAERLMDDQEDNKDAKLPNMTFRETMWRAFENPHTSTMALVFYYVTGFFIAISVITNVVETVPCGSAPNMKEVPCGERYTVAFFCMDTACVMIFTVEYLMRLFAAPNRYRFMRSVMSIIDVVAILPYYIGLVMTDNEDVSGAFVTLRVFRVFRIFKFSRHSQGLRILGYTLKSCASELGFLLFSLTMAIIIFATVMFYAEKGSTSSKFTSIPASFWYTIVTMTTLGSAVKEVPFPSELDLFLLVSTGIADLHLTLPSFGFIKDTECCKWESCVSEEALREGRVFLVSDKSVFKSTRFLPDQNEQLRFQRKPIKMDRAKEKAEDWKGLNYCKRRLMMCCGSLCVPTATLRAGDEQNEMSRPCFTPSPPHVFRSLQTHTSTLMVVSYIVATTALGQSDRKVTLPCTGTNKSSDHHQLARSNFYEKCVMQLKDVLVGLRLYNPICNTDRVFDLAVNLNHLSSLAFVYVALTHTNTRTHTSQQPLELHVKHHSAALQPAGNPKRDCTGEGPETGWHTSCFGCVDGTDLSKRQEQPDGGCKEQVRVMGRQEQADQLSGSLWKLRIQTRRIEEPEADLEAPASSQDPIFCIYIPPALSCFDYLLFLPLLISCFPVVTFVEVIIDVWPIREEPYGDMVPKTIAGKIFGSICSLSGVLVIALPVPVIVSNFSRIYHQNQRADKRRAQKDQKARLARIRLSKTGNSSAFLHSKRNGLFNEALELTIKLFPFYNMVATWVVRHGRLQIDRLLIRTCSHMYGGRGGGGQLPYKMNLSDQVLRRQSAAHLPHHMGVFQRERGKPNGSTEDEKRLSKSTSLIESQHHHLLHCLEKTTNHEFVDEQYYQQSYLEAGLQNYSTRSPSLSSQDGVTGTCCTRRSKKQHHTPLPNASAPAHMQPLKHTHTHPQGFQELSTIHIQRLSTSRSSLNMHVEEPAPLNCQSSQITTAIISIPTPPVTTPEGDAHLPTAPTLQNVVKAFQYASELQSSSASMHSSSSVSLFGSLLIFSGNFLPSFIFADFSLRFCPASMVSCKPSGLTPTCELEESESDRNRSLLWVKAAAPSSCNSLPLNSLMTSTVLPKPAVMKVWKSSSASSNVTNFDRLVLNELRGGIFGRASCSSFRVGATSEG</sequence>
<evidence type="ECO:0000313" key="15">
    <source>
        <dbReference type="EMBL" id="PWA28678.1"/>
    </source>
</evidence>
<dbReference type="CDD" id="cd18419">
    <property type="entry name" value="BTB_POZ_KCND3"/>
    <property type="match status" value="1"/>
</dbReference>
<dbReference type="GO" id="GO:0043025">
    <property type="term" value="C:neuronal cell body"/>
    <property type="evidence" value="ECO:0007669"/>
    <property type="project" value="TreeGrafter"/>
</dbReference>
<feature type="region of interest" description="Disordered" evidence="12">
    <location>
        <begin position="407"/>
        <end position="447"/>
    </location>
</feature>
<evidence type="ECO:0000256" key="8">
    <source>
        <dbReference type="ARBA" id="ARBA00022989"/>
    </source>
</evidence>
<dbReference type="Pfam" id="PF11879">
    <property type="entry name" value="DUF3399"/>
    <property type="match status" value="1"/>
</dbReference>
<reference evidence="15 16" key="1">
    <citation type="journal article" date="2018" name="G3 (Bethesda)">
        <title>A High-Quality Reference Genome for the Invasive Mosquitofish Gambusia affinis Using a Chicago Library.</title>
        <authorList>
            <person name="Hoffberg S.L."/>
            <person name="Troendle N.J."/>
            <person name="Glenn T.C."/>
            <person name="Mahmud O."/>
            <person name="Louha S."/>
            <person name="Chalopin D."/>
            <person name="Bennetzen J.L."/>
            <person name="Mauricio R."/>
        </authorList>
    </citation>
    <scope>NUCLEOTIDE SEQUENCE [LARGE SCALE GENOMIC DNA]</scope>
    <source>
        <strain evidence="15">NE01/NJP1002.9</strain>
        <tissue evidence="15">Muscle</tissue>
    </source>
</reference>
<evidence type="ECO:0000256" key="7">
    <source>
        <dbReference type="ARBA" id="ARBA00022958"/>
    </source>
</evidence>
<dbReference type="GO" id="GO:0043197">
    <property type="term" value="C:dendritic spine"/>
    <property type="evidence" value="ECO:0007669"/>
    <property type="project" value="TreeGrafter"/>
</dbReference>
<feature type="compositionally biased region" description="Basic and acidic residues" evidence="12">
    <location>
        <begin position="421"/>
        <end position="433"/>
    </location>
</feature>
<feature type="transmembrane region" description="Helical" evidence="13">
    <location>
        <begin position="1238"/>
        <end position="1261"/>
    </location>
</feature>
<keyword evidence="7" id="KW-0630">Potassium</keyword>
<dbReference type="InterPro" id="IPR011333">
    <property type="entry name" value="SKP1/BTB/POZ_sf"/>
</dbReference>
<dbReference type="SUPFAM" id="SSF81324">
    <property type="entry name" value="Voltage-gated potassium channels"/>
    <property type="match status" value="2"/>
</dbReference>
<dbReference type="Gene3D" id="1.20.120.350">
    <property type="entry name" value="Voltage-gated potassium channels. Chain C"/>
    <property type="match status" value="1"/>
</dbReference>
<evidence type="ECO:0000256" key="11">
    <source>
        <dbReference type="ARBA" id="ARBA00023303"/>
    </source>
</evidence>
<dbReference type="PRINTS" id="PR00169">
    <property type="entry name" value="KCHANNEL"/>
</dbReference>
<dbReference type="PRINTS" id="PR01497">
    <property type="entry name" value="SHALCHANNEL"/>
</dbReference>
<dbReference type="FunFam" id="1.10.287.70:FF:000073">
    <property type="entry name" value="Potassium voltage-gated channel subfamily D member 2"/>
    <property type="match status" value="1"/>
</dbReference>
<feature type="compositionally biased region" description="Low complexity" evidence="12">
    <location>
        <begin position="434"/>
        <end position="443"/>
    </location>
</feature>
<dbReference type="Gene3D" id="1.10.287.70">
    <property type="match status" value="2"/>
</dbReference>
<dbReference type="GO" id="GO:0008076">
    <property type="term" value="C:voltage-gated potassium channel complex"/>
    <property type="evidence" value="ECO:0007669"/>
    <property type="project" value="InterPro"/>
</dbReference>
<comment type="subcellular location">
    <subcellularLocation>
        <location evidence="1">Membrane</location>
        <topology evidence="1">Multi-pass membrane protein</topology>
    </subcellularLocation>
</comment>
<proteinExistence type="predicted"/>
<feature type="region of interest" description="Disordered" evidence="12">
    <location>
        <begin position="349"/>
        <end position="375"/>
    </location>
</feature>
<evidence type="ECO:0000256" key="1">
    <source>
        <dbReference type="ARBA" id="ARBA00004141"/>
    </source>
</evidence>
<protein>
    <recommendedName>
        <fullName evidence="14">BTB domain-containing protein</fullName>
    </recommendedName>
</protein>
<dbReference type="PRINTS" id="PR01491">
    <property type="entry name" value="KVCHANNEL"/>
</dbReference>
<comment type="caution">
    <text evidence="15">The sequence shown here is derived from an EMBL/GenBank/DDBJ whole genome shotgun (WGS) entry which is preliminary data.</text>
</comment>
<keyword evidence="6" id="KW-0851">Voltage-gated channel</keyword>
<feature type="transmembrane region" description="Helical" evidence="13">
    <location>
        <begin position="680"/>
        <end position="701"/>
    </location>
</feature>
<feature type="domain" description="BTB" evidence="14">
    <location>
        <begin position="540"/>
        <end position="639"/>
    </location>
</feature>
<keyword evidence="16" id="KW-1185">Reference proteome</keyword>
<feature type="transmembrane region" description="Helical" evidence="13">
    <location>
        <begin position="1281"/>
        <end position="1302"/>
    </location>
</feature>
<evidence type="ECO:0000256" key="6">
    <source>
        <dbReference type="ARBA" id="ARBA00022882"/>
    </source>
</evidence>
<evidence type="ECO:0000256" key="12">
    <source>
        <dbReference type="SAM" id="MobiDB-lite"/>
    </source>
</evidence>
<dbReference type="GO" id="GO:0051260">
    <property type="term" value="P:protein homooligomerization"/>
    <property type="evidence" value="ECO:0007669"/>
    <property type="project" value="InterPro"/>
</dbReference>
<dbReference type="GO" id="GO:0097623">
    <property type="term" value="P:potassium ion export across plasma membrane"/>
    <property type="evidence" value="ECO:0007669"/>
    <property type="project" value="TreeGrafter"/>
</dbReference>
<gene>
    <name evidence="15" type="ORF">CCH79_00014796</name>
</gene>
<keyword evidence="3" id="KW-0633">Potassium transport</keyword>
<dbReference type="Pfam" id="PF02214">
    <property type="entry name" value="BTB_2"/>
    <property type="match status" value="1"/>
</dbReference>
<dbReference type="FunFam" id="1.20.120.350:FF:000016">
    <property type="entry name" value="Potassium voltage-gated channel subfamily D member 3"/>
    <property type="match status" value="1"/>
</dbReference>
<dbReference type="SUPFAM" id="SSF54695">
    <property type="entry name" value="POZ domain"/>
    <property type="match status" value="1"/>
</dbReference>
<keyword evidence="10 13" id="KW-0472">Membrane</keyword>
<dbReference type="EMBL" id="NHOQ01000749">
    <property type="protein sequence ID" value="PWA28678.1"/>
    <property type="molecule type" value="Genomic_DNA"/>
</dbReference>
<dbReference type="Gene3D" id="3.30.710.10">
    <property type="entry name" value="Potassium Channel Kv1.1, Chain A"/>
    <property type="match status" value="1"/>
</dbReference>
<evidence type="ECO:0000256" key="3">
    <source>
        <dbReference type="ARBA" id="ARBA00022538"/>
    </source>
</evidence>
<feature type="transmembrane region" description="Helical" evidence="13">
    <location>
        <begin position="753"/>
        <end position="775"/>
    </location>
</feature>
<organism evidence="15 16">
    <name type="scientific">Gambusia affinis</name>
    <name type="common">Western mosquitofish</name>
    <name type="synonym">Heterandria affinis</name>
    <dbReference type="NCBI Taxonomy" id="33528"/>
    <lineage>
        <taxon>Eukaryota</taxon>
        <taxon>Metazoa</taxon>
        <taxon>Chordata</taxon>
        <taxon>Craniata</taxon>
        <taxon>Vertebrata</taxon>
        <taxon>Euteleostomi</taxon>
        <taxon>Actinopterygii</taxon>
        <taxon>Neopterygii</taxon>
        <taxon>Teleostei</taxon>
        <taxon>Neoteleostei</taxon>
        <taxon>Acanthomorphata</taxon>
        <taxon>Ovalentaria</taxon>
        <taxon>Atherinomorphae</taxon>
        <taxon>Cyprinodontiformes</taxon>
        <taxon>Poeciliidae</taxon>
        <taxon>Poeciliinae</taxon>
        <taxon>Gambusia</taxon>
    </lineage>
</organism>
<name>A0A315VZ87_GAMAF</name>
<keyword evidence="5" id="KW-0631">Potassium channel</keyword>
<dbReference type="GO" id="GO:0001508">
    <property type="term" value="P:action potential"/>
    <property type="evidence" value="ECO:0007669"/>
    <property type="project" value="TreeGrafter"/>
</dbReference>
<evidence type="ECO:0000313" key="16">
    <source>
        <dbReference type="Proteomes" id="UP000250572"/>
    </source>
</evidence>